<dbReference type="GO" id="GO:0007635">
    <property type="term" value="P:chemosensory behavior"/>
    <property type="evidence" value="ECO:0000318"/>
    <property type="project" value="GO_Central"/>
</dbReference>
<reference evidence="9 10" key="2">
    <citation type="journal article" date="2010" name="Nucleic Acids Res.">
        <title>BeetleBase in 2010: revisions to provide comprehensive genomic information for Tribolium castaneum.</title>
        <authorList>
            <person name="Kim H.S."/>
            <person name="Murphy T."/>
            <person name="Xia J."/>
            <person name="Caragea D."/>
            <person name="Park Y."/>
            <person name="Beeman R.W."/>
            <person name="Lorenzen M.D."/>
            <person name="Butcher S."/>
            <person name="Manak J.R."/>
            <person name="Brown S.J."/>
        </authorList>
    </citation>
    <scope>GENOME REANNOTATION</scope>
    <source>
        <strain evidence="9 10">Georgia GA2</strain>
    </source>
</reference>
<proteinExistence type="inferred from homology"/>
<gene>
    <name evidence="9" type="primary">AUGUSTUS-3.0.2_31355</name>
    <name evidence="9" type="ORF">TcasGA2_TC031355</name>
</gene>
<feature type="transmembrane region" description="Helical" evidence="8">
    <location>
        <begin position="137"/>
        <end position="157"/>
    </location>
</feature>
<evidence type="ECO:0000256" key="3">
    <source>
        <dbReference type="ARBA" id="ARBA00022692"/>
    </source>
</evidence>
<dbReference type="InParanoid" id="A0A139WB35"/>
<dbReference type="Pfam" id="PF08395">
    <property type="entry name" value="7tm_7"/>
    <property type="match status" value="2"/>
</dbReference>
<feature type="transmembrane region" description="Helical" evidence="8">
    <location>
        <begin position="77"/>
        <end position="101"/>
    </location>
</feature>
<feature type="transmembrane region" description="Helical" evidence="8">
    <location>
        <begin position="177"/>
        <end position="196"/>
    </location>
</feature>
<feature type="transmembrane region" description="Helical" evidence="8">
    <location>
        <begin position="495"/>
        <end position="514"/>
    </location>
</feature>
<keyword evidence="5 8" id="KW-0472">Membrane</keyword>
<evidence type="ECO:0000256" key="7">
    <source>
        <dbReference type="ARBA" id="ARBA00023224"/>
    </source>
</evidence>
<reference evidence="9 10" key="1">
    <citation type="journal article" date="2008" name="Nature">
        <title>The genome of the model beetle and pest Tribolium castaneum.</title>
        <authorList>
            <consortium name="Tribolium Genome Sequencing Consortium"/>
            <person name="Richards S."/>
            <person name="Gibbs R.A."/>
            <person name="Weinstock G.M."/>
            <person name="Brown S.J."/>
            <person name="Denell R."/>
            <person name="Beeman R.W."/>
            <person name="Gibbs R."/>
            <person name="Beeman R.W."/>
            <person name="Brown S.J."/>
            <person name="Bucher G."/>
            <person name="Friedrich M."/>
            <person name="Grimmelikhuijzen C.J."/>
            <person name="Klingler M."/>
            <person name="Lorenzen M."/>
            <person name="Richards S."/>
            <person name="Roth S."/>
            <person name="Schroder R."/>
            <person name="Tautz D."/>
            <person name="Zdobnov E.M."/>
            <person name="Muzny D."/>
            <person name="Gibbs R.A."/>
            <person name="Weinstock G.M."/>
            <person name="Attaway T."/>
            <person name="Bell S."/>
            <person name="Buhay C.J."/>
            <person name="Chandrabose M.N."/>
            <person name="Chavez D."/>
            <person name="Clerk-Blankenburg K.P."/>
            <person name="Cree A."/>
            <person name="Dao M."/>
            <person name="Davis C."/>
            <person name="Chacko J."/>
            <person name="Dinh H."/>
            <person name="Dugan-Rocha S."/>
            <person name="Fowler G."/>
            <person name="Garner T.T."/>
            <person name="Garnes J."/>
            <person name="Gnirke A."/>
            <person name="Hawes A."/>
            <person name="Hernandez J."/>
            <person name="Hines S."/>
            <person name="Holder M."/>
            <person name="Hume J."/>
            <person name="Jhangiani S.N."/>
            <person name="Joshi V."/>
            <person name="Khan Z.M."/>
            <person name="Jackson L."/>
            <person name="Kovar C."/>
            <person name="Kowis A."/>
            <person name="Lee S."/>
            <person name="Lewis L.R."/>
            <person name="Margolis J."/>
            <person name="Morgan M."/>
            <person name="Nazareth L.V."/>
            <person name="Nguyen N."/>
            <person name="Okwuonu G."/>
            <person name="Parker D."/>
            <person name="Richards S."/>
            <person name="Ruiz S.J."/>
            <person name="Santibanez J."/>
            <person name="Savard J."/>
            <person name="Scherer S.E."/>
            <person name="Schneider B."/>
            <person name="Sodergren E."/>
            <person name="Tautz D."/>
            <person name="Vattahil S."/>
            <person name="Villasana D."/>
            <person name="White C.S."/>
            <person name="Wright R."/>
            <person name="Park Y."/>
            <person name="Beeman R.W."/>
            <person name="Lord J."/>
            <person name="Oppert B."/>
            <person name="Lorenzen M."/>
            <person name="Brown S."/>
            <person name="Wang L."/>
            <person name="Savard J."/>
            <person name="Tautz D."/>
            <person name="Richards S."/>
            <person name="Weinstock G."/>
            <person name="Gibbs R.A."/>
            <person name="Liu Y."/>
            <person name="Worley K."/>
            <person name="Weinstock G."/>
            <person name="Elsik C.G."/>
            <person name="Reese J.T."/>
            <person name="Elhaik E."/>
            <person name="Landan G."/>
            <person name="Graur D."/>
            <person name="Arensburger P."/>
            <person name="Atkinson P."/>
            <person name="Beeman R.W."/>
            <person name="Beidler J."/>
            <person name="Brown S.J."/>
            <person name="Demuth J.P."/>
            <person name="Drury D.W."/>
            <person name="Du Y.Z."/>
            <person name="Fujiwara H."/>
            <person name="Lorenzen M."/>
            <person name="Maselli V."/>
            <person name="Osanai M."/>
            <person name="Park Y."/>
            <person name="Robertson H.M."/>
            <person name="Tu Z."/>
            <person name="Wang J.J."/>
            <person name="Wang S."/>
            <person name="Richards S."/>
            <person name="Song H."/>
            <person name="Zhang L."/>
            <person name="Sodergren E."/>
            <person name="Werner D."/>
            <person name="Stanke M."/>
            <person name="Morgenstern B."/>
            <person name="Solovyev V."/>
            <person name="Kosarev P."/>
            <person name="Brown G."/>
            <person name="Chen H.C."/>
            <person name="Ermolaeva O."/>
            <person name="Hlavina W."/>
            <person name="Kapustin Y."/>
            <person name="Kiryutin B."/>
            <person name="Kitts P."/>
            <person name="Maglott D."/>
            <person name="Pruitt K."/>
            <person name="Sapojnikov V."/>
            <person name="Souvorov A."/>
            <person name="Mackey A.J."/>
            <person name="Waterhouse R.M."/>
            <person name="Wyder S."/>
            <person name="Zdobnov E.M."/>
            <person name="Zdobnov E.M."/>
            <person name="Wyder S."/>
            <person name="Kriventseva E.V."/>
            <person name="Kadowaki T."/>
            <person name="Bork P."/>
            <person name="Aranda M."/>
            <person name="Bao R."/>
            <person name="Beermann A."/>
            <person name="Berns N."/>
            <person name="Bolognesi R."/>
            <person name="Bonneton F."/>
            <person name="Bopp D."/>
            <person name="Brown S.J."/>
            <person name="Bucher G."/>
            <person name="Butts T."/>
            <person name="Chaumot A."/>
            <person name="Denell R.E."/>
            <person name="Ferrier D.E."/>
            <person name="Friedrich M."/>
            <person name="Gordon C.M."/>
            <person name="Jindra M."/>
            <person name="Klingler M."/>
            <person name="Lan Q."/>
            <person name="Lattorff H.M."/>
            <person name="Laudet V."/>
            <person name="von Levetsow C."/>
            <person name="Liu Z."/>
            <person name="Lutz R."/>
            <person name="Lynch J.A."/>
            <person name="da Fonseca R.N."/>
            <person name="Posnien N."/>
            <person name="Reuter R."/>
            <person name="Roth S."/>
            <person name="Savard J."/>
            <person name="Schinko J.B."/>
            <person name="Schmitt C."/>
            <person name="Schoppmeier M."/>
            <person name="Schroder R."/>
            <person name="Shippy T.D."/>
            <person name="Simonnet F."/>
            <person name="Marques-Souza H."/>
            <person name="Tautz D."/>
            <person name="Tomoyasu Y."/>
            <person name="Trauner J."/>
            <person name="Van der Zee M."/>
            <person name="Vervoort M."/>
            <person name="Wittkopp N."/>
            <person name="Wimmer E.A."/>
            <person name="Yang X."/>
            <person name="Jones A.K."/>
            <person name="Sattelle D.B."/>
            <person name="Ebert P.R."/>
            <person name="Nelson D."/>
            <person name="Scott J.G."/>
            <person name="Beeman R.W."/>
            <person name="Muthukrishnan S."/>
            <person name="Kramer K.J."/>
            <person name="Arakane Y."/>
            <person name="Beeman R.W."/>
            <person name="Zhu Q."/>
            <person name="Hogenkamp D."/>
            <person name="Dixit R."/>
            <person name="Oppert B."/>
            <person name="Jiang H."/>
            <person name="Zou Z."/>
            <person name="Marshall J."/>
            <person name="Elpidina E."/>
            <person name="Vinokurov K."/>
            <person name="Oppert C."/>
            <person name="Zou Z."/>
            <person name="Evans J."/>
            <person name="Lu Z."/>
            <person name="Zhao P."/>
            <person name="Sumathipala N."/>
            <person name="Altincicek B."/>
            <person name="Vilcinskas A."/>
            <person name="Williams M."/>
            <person name="Hultmark D."/>
            <person name="Hetru C."/>
            <person name="Jiang H."/>
            <person name="Grimmelikhuijzen C.J."/>
            <person name="Hauser F."/>
            <person name="Cazzamali G."/>
            <person name="Williamson M."/>
            <person name="Park Y."/>
            <person name="Li B."/>
            <person name="Tanaka Y."/>
            <person name="Predel R."/>
            <person name="Neupert S."/>
            <person name="Schachtner J."/>
            <person name="Verleyen P."/>
            <person name="Raible F."/>
            <person name="Bork P."/>
            <person name="Friedrich M."/>
            <person name="Walden K.K."/>
            <person name="Robertson H.M."/>
            <person name="Angeli S."/>
            <person name="Foret S."/>
            <person name="Bucher G."/>
            <person name="Schuetz S."/>
            <person name="Maleszka R."/>
            <person name="Wimmer E.A."/>
            <person name="Beeman R.W."/>
            <person name="Lorenzen M."/>
            <person name="Tomoyasu Y."/>
            <person name="Miller S.C."/>
            <person name="Grossmann D."/>
            <person name="Bucher G."/>
        </authorList>
    </citation>
    <scope>NUCLEOTIDE SEQUENCE [LARGE SCALE GENOMIC DNA]</scope>
    <source>
        <strain evidence="9 10">Georgia GA2</strain>
    </source>
</reference>
<evidence type="ECO:0000256" key="5">
    <source>
        <dbReference type="ARBA" id="ARBA00023136"/>
    </source>
</evidence>
<dbReference type="GO" id="GO:0030424">
    <property type="term" value="C:axon"/>
    <property type="evidence" value="ECO:0000318"/>
    <property type="project" value="GO_Central"/>
</dbReference>
<dbReference type="Proteomes" id="UP000007266">
    <property type="component" value="Linkage group 10"/>
</dbReference>
<sequence length="650" mass="74941">MPQVKLHKHYVPIILLSKILGIAPISYKNSNVNYSKIGIVQTVAYFVIFIILTIVFFEKRSALSPFELIQIRTINFVATFRTIANIILMAVLFLGTFIGRAKFLAILKQMRNLEPEFLKLDQLGATVRNNRQIRRMVVFLIGVSLSFNLFGDLLTLFIKEELDLVWREVCTFVVQVYPRLVVNTINLTFLTLLMILEGRFRVINDGIQALINDSRKVTRFPTELTFCNKIKHLVNLHKNLVKVAKDHNSLYSLHLLLWITVTFILLVGDSYIVMYVFFFHLSDVRYVMVVYLLKNVVLYGLELFILAKIVTDLCQEANSTKKLIVKIKIDIDKEDERNEVISSALKLSQNELEITACKFFSIDNALLFSVIQKKLIVCLLKNVVLYALEFFILAKIVTDLCQEANSTKKLIVKIRIDIDKEDERNEVISSALKLIQNELEITACKFFSIDNALLFSVKKVIESQKNQKSVDLTFCETLTDLIQIHKILTKITGKINAVFALQLLLWIGFNFLFLLMDSYTTAHLIFFDWKSSKLYPVSLMLLNVFSYCFYIFYLSRRCERVCFEANRTAFIVAGTSIDFHKEEERNLIITGILNLMKNKLELTACRLFSIDNTLLFSVCGAASSYLFIMLQFDLEAFKNLKTRNSTNSSF</sequence>
<dbReference type="GO" id="GO:0050909">
    <property type="term" value="P:sensory perception of taste"/>
    <property type="evidence" value="ECO:0007669"/>
    <property type="project" value="InterPro"/>
</dbReference>
<dbReference type="GO" id="GO:0043025">
    <property type="term" value="C:neuronal cell body"/>
    <property type="evidence" value="ECO:0000318"/>
    <property type="project" value="GO_Central"/>
</dbReference>
<keyword evidence="2 8" id="KW-1003">Cell membrane</keyword>
<protein>
    <recommendedName>
        <fullName evidence="8">Gustatory receptor</fullName>
    </recommendedName>
</protein>
<evidence type="ECO:0000256" key="8">
    <source>
        <dbReference type="RuleBase" id="RU363108"/>
    </source>
</evidence>
<keyword evidence="6 8" id="KW-0675">Receptor</keyword>
<organism evidence="9 10">
    <name type="scientific">Tribolium castaneum</name>
    <name type="common">Red flour beetle</name>
    <dbReference type="NCBI Taxonomy" id="7070"/>
    <lineage>
        <taxon>Eukaryota</taxon>
        <taxon>Metazoa</taxon>
        <taxon>Ecdysozoa</taxon>
        <taxon>Arthropoda</taxon>
        <taxon>Hexapoda</taxon>
        <taxon>Insecta</taxon>
        <taxon>Pterygota</taxon>
        <taxon>Neoptera</taxon>
        <taxon>Endopterygota</taxon>
        <taxon>Coleoptera</taxon>
        <taxon>Polyphaga</taxon>
        <taxon>Cucujiformia</taxon>
        <taxon>Tenebrionidae</taxon>
        <taxon>Tenebrionidae incertae sedis</taxon>
        <taxon>Tribolium</taxon>
    </lineage>
</organism>
<comment type="subcellular location">
    <subcellularLocation>
        <location evidence="1 8">Cell membrane</location>
        <topology evidence="1 8">Multi-pass membrane protein</topology>
    </subcellularLocation>
</comment>
<feature type="transmembrane region" description="Helical" evidence="8">
    <location>
        <begin position="284"/>
        <end position="306"/>
    </location>
</feature>
<dbReference type="AlphaFoldDB" id="A0A139WB35"/>
<dbReference type="EMBL" id="KQ971377">
    <property type="protein sequence ID" value="KYB25103.1"/>
    <property type="molecule type" value="Genomic_DNA"/>
</dbReference>
<feature type="transmembrane region" description="Helical" evidence="8">
    <location>
        <begin position="614"/>
        <end position="632"/>
    </location>
</feature>
<evidence type="ECO:0000256" key="1">
    <source>
        <dbReference type="ARBA" id="ARBA00004651"/>
    </source>
</evidence>
<comment type="function">
    <text evidence="8">Gustatory receptor which mediates acceptance or avoidance behavior, depending on its substrates.</text>
</comment>
<dbReference type="STRING" id="7070.A0A139WB35"/>
<evidence type="ECO:0000313" key="9">
    <source>
        <dbReference type="EMBL" id="KYB25103.1"/>
    </source>
</evidence>
<comment type="caution">
    <text evidence="8">Lacks conserved residue(s) required for the propagation of feature annotation.</text>
</comment>
<evidence type="ECO:0000256" key="4">
    <source>
        <dbReference type="ARBA" id="ARBA00022989"/>
    </source>
</evidence>
<dbReference type="PANTHER" id="PTHR21143:SF104">
    <property type="entry name" value="GUSTATORY RECEPTOR 8A-RELATED"/>
    <property type="match status" value="1"/>
</dbReference>
<evidence type="ECO:0000313" key="10">
    <source>
        <dbReference type="Proteomes" id="UP000007266"/>
    </source>
</evidence>
<keyword evidence="10" id="KW-1185">Reference proteome</keyword>
<dbReference type="InterPro" id="IPR013604">
    <property type="entry name" value="7TM_chemorcpt"/>
</dbReference>
<feature type="transmembrane region" description="Helical" evidence="8">
    <location>
        <begin position="37"/>
        <end position="57"/>
    </location>
</feature>
<dbReference type="GO" id="GO:0007165">
    <property type="term" value="P:signal transduction"/>
    <property type="evidence" value="ECO:0007669"/>
    <property type="project" value="UniProtKB-KW"/>
</dbReference>
<accession>A0A139WB35</accession>
<dbReference type="GO" id="GO:0008049">
    <property type="term" value="P:male courtship behavior"/>
    <property type="evidence" value="ECO:0000318"/>
    <property type="project" value="GO_Central"/>
</dbReference>
<keyword evidence="7 8" id="KW-0807">Transducer</keyword>
<keyword evidence="4 8" id="KW-1133">Transmembrane helix</keyword>
<dbReference type="GO" id="GO:0030425">
    <property type="term" value="C:dendrite"/>
    <property type="evidence" value="ECO:0000318"/>
    <property type="project" value="GO_Central"/>
</dbReference>
<comment type="similarity">
    <text evidence="8">Belongs to the insect chemoreceptor superfamily. Gustatory receptor (GR) family.</text>
</comment>
<name>A0A139WB35_TRICA</name>
<evidence type="ECO:0000256" key="6">
    <source>
        <dbReference type="ARBA" id="ARBA00023170"/>
    </source>
</evidence>
<dbReference type="PANTHER" id="PTHR21143">
    <property type="entry name" value="INVERTEBRATE GUSTATORY RECEPTOR"/>
    <property type="match status" value="1"/>
</dbReference>
<dbReference type="GO" id="GO:0005886">
    <property type="term" value="C:plasma membrane"/>
    <property type="evidence" value="ECO:0007669"/>
    <property type="project" value="UniProtKB-SubCell"/>
</dbReference>
<feature type="transmembrane region" description="Helical" evidence="8">
    <location>
        <begin position="255"/>
        <end position="278"/>
    </location>
</feature>
<evidence type="ECO:0000256" key="2">
    <source>
        <dbReference type="ARBA" id="ARBA00022475"/>
    </source>
</evidence>
<keyword evidence="3 8" id="KW-0812">Transmembrane</keyword>
<feature type="transmembrane region" description="Helical" evidence="8">
    <location>
        <begin position="534"/>
        <end position="553"/>
    </location>
</feature>